<feature type="region of interest" description="Disordered" evidence="2">
    <location>
        <begin position="693"/>
        <end position="712"/>
    </location>
</feature>
<feature type="domain" description="RPN1 N-terminal" evidence="3">
    <location>
        <begin position="460"/>
        <end position="576"/>
    </location>
</feature>
<evidence type="ECO:0000313" key="5">
    <source>
        <dbReference type="Proteomes" id="UP000521943"/>
    </source>
</evidence>
<dbReference type="OrthoDB" id="10252509at2759"/>
<feature type="region of interest" description="Disordered" evidence="2">
    <location>
        <begin position="84"/>
        <end position="133"/>
    </location>
</feature>
<evidence type="ECO:0000256" key="2">
    <source>
        <dbReference type="SAM" id="MobiDB-lite"/>
    </source>
</evidence>
<keyword evidence="5" id="KW-1185">Reference proteome</keyword>
<proteinExistence type="predicted"/>
<comment type="caution">
    <text evidence="4">The sequence shown here is derived from an EMBL/GenBank/DDBJ whole genome shotgun (WGS) entry which is preliminary data.</text>
</comment>
<dbReference type="GO" id="GO:0008540">
    <property type="term" value="C:proteasome regulatory particle, base subcomplex"/>
    <property type="evidence" value="ECO:0007669"/>
    <property type="project" value="TreeGrafter"/>
</dbReference>
<organism evidence="4 5">
    <name type="scientific">Ephemerocybe angulata</name>
    <dbReference type="NCBI Taxonomy" id="980116"/>
    <lineage>
        <taxon>Eukaryota</taxon>
        <taxon>Fungi</taxon>
        <taxon>Dikarya</taxon>
        <taxon>Basidiomycota</taxon>
        <taxon>Agaricomycotina</taxon>
        <taxon>Agaricomycetes</taxon>
        <taxon>Agaricomycetidae</taxon>
        <taxon>Agaricales</taxon>
        <taxon>Agaricineae</taxon>
        <taxon>Psathyrellaceae</taxon>
        <taxon>Ephemerocybe</taxon>
    </lineage>
</organism>
<keyword evidence="1" id="KW-0677">Repeat</keyword>
<feature type="compositionally biased region" description="Low complexity" evidence="2">
    <location>
        <begin position="260"/>
        <end position="269"/>
    </location>
</feature>
<feature type="region of interest" description="Disordered" evidence="2">
    <location>
        <begin position="646"/>
        <end position="673"/>
    </location>
</feature>
<feature type="compositionally biased region" description="Polar residues" evidence="2">
    <location>
        <begin position="239"/>
        <end position="250"/>
    </location>
</feature>
<dbReference type="Proteomes" id="UP000521943">
    <property type="component" value="Unassembled WGS sequence"/>
</dbReference>
<feature type="compositionally biased region" description="Polar residues" evidence="2">
    <location>
        <begin position="693"/>
        <end position="705"/>
    </location>
</feature>
<feature type="compositionally biased region" description="Low complexity" evidence="2">
    <location>
        <begin position="292"/>
        <end position="309"/>
    </location>
</feature>
<feature type="compositionally biased region" description="Basic residues" evidence="2">
    <location>
        <begin position="653"/>
        <end position="663"/>
    </location>
</feature>
<dbReference type="PANTHER" id="PTHR10943:SF1">
    <property type="entry name" value="26S PROTEASOME NON-ATPASE REGULATORY SUBUNIT 2"/>
    <property type="match status" value="1"/>
</dbReference>
<name>A0A8H6HFR1_9AGAR</name>
<reference evidence="4 5" key="1">
    <citation type="submission" date="2020-07" db="EMBL/GenBank/DDBJ databases">
        <title>Comparative genomics of pyrophilous fungi reveals a link between fire events and developmental genes.</title>
        <authorList>
            <consortium name="DOE Joint Genome Institute"/>
            <person name="Steindorff A.S."/>
            <person name="Carver A."/>
            <person name="Calhoun S."/>
            <person name="Stillman K."/>
            <person name="Liu H."/>
            <person name="Lipzen A."/>
            <person name="Pangilinan J."/>
            <person name="Labutti K."/>
            <person name="Bruns T.D."/>
            <person name="Grigoriev I.V."/>
        </authorList>
    </citation>
    <scope>NUCLEOTIDE SEQUENCE [LARGE SCALE GENOMIC DNA]</scope>
    <source>
        <strain evidence="4 5">CBS 144469</strain>
    </source>
</reference>
<accession>A0A8H6HFR1</accession>
<dbReference type="InterPro" id="IPR011989">
    <property type="entry name" value="ARM-like"/>
</dbReference>
<dbReference type="Gene3D" id="1.25.10.10">
    <property type="entry name" value="Leucine-rich Repeat Variant"/>
    <property type="match status" value="1"/>
</dbReference>
<feature type="compositionally biased region" description="Low complexity" evidence="2">
    <location>
        <begin position="175"/>
        <end position="184"/>
    </location>
</feature>
<protein>
    <recommendedName>
        <fullName evidence="3">RPN1 N-terminal domain-containing protein</fullName>
    </recommendedName>
</protein>
<sequence>MADTPAFLISSSTSYHRHRNAVLVVRILRLPQPKHHRPTTLSPTPSLDETPIDVDAEDLSYPEDLSHPESGLASFNPEPEEDVKHIIHKPPPLPEGRPRLSSSQPPLFTPLVPPPVPDVDPSSSSSEEASANCADGVDLIRPCSESVCTDHINVRPTARCMNCISKAWKTKRAEAAAQSSSQSSKMKKGVEEGASESEDLSADSDLEEVTPAPPTPIRTGIPARATVVKTEPAATSILSSMRQNSHQVQRSPTLPPPSASNPSSPAPTLISGRSRPAPLSGTEPPPTPGSSPPALKTEPPASPTKSTSPPQQPGPRVCSNPRPYIFIGIQLNPAPMGFRGNSKKDPSPSVAPAPPSRREEDSPASENASACPSDSGCGERRSGGDGELASSSISGALQHQFQPGILARFVCLLGVDNLESTFPLNPRVASEHWARSLEISQRLWTRTPLTVYVSTCFGGMLRCVDLLPPPDDISFLKTVHTIYVQHHKFPEALSVAIRLNDPDLIREDFNAPEPGSEWLPDDNTDGDTDVDFADDLPEDLLECLSNTRLSTHFREFEKGGVADAKASEDVYKSHLENTGLAPLRTLTPPEVTWLAFSSIALVNAGFGSDKLMVEAEEGNSWTYKNKDHGIQCRCISSSQLVVGHRLTSTSTPTHRRRTSRRSSCHWYSGKADSEDKSLDESWERYMALGLGLQDSSDTSKPSTTQYRRRRRSSLRLAPSLAPVAFSASRPCLTGILWETSRDDPETVQPRAIRKSVPLAIGLISASNPQLPVLDTLSRYSHDNDPSVALNAIFAMGLVGAGINNVRLAQVLRQLAGV</sequence>
<dbReference type="Pfam" id="PF17781">
    <property type="entry name" value="RPN1_RPN2_N"/>
    <property type="match status" value="1"/>
</dbReference>
<feature type="region of interest" description="Disordered" evidence="2">
    <location>
        <begin position="335"/>
        <end position="389"/>
    </location>
</feature>
<feature type="region of interest" description="Disordered" evidence="2">
    <location>
        <begin position="239"/>
        <end position="322"/>
    </location>
</feature>
<feature type="compositionally biased region" description="Pro residues" evidence="2">
    <location>
        <begin position="107"/>
        <end position="118"/>
    </location>
</feature>
<dbReference type="AlphaFoldDB" id="A0A8H6HFR1"/>
<dbReference type="GO" id="GO:0034515">
    <property type="term" value="C:proteasome storage granule"/>
    <property type="evidence" value="ECO:0007669"/>
    <property type="project" value="TreeGrafter"/>
</dbReference>
<gene>
    <name evidence="4" type="ORF">DFP72DRAFT_1091248</name>
</gene>
<evidence type="ECO:0000256" key="1">
    <source>
        <dbReference type="ARBA" id="ARBA00022737"/>
    </source>
</evidence>
<dbReference type="GO" id="GO:0005634">
    <property type="term" value="C:nucleus"/>
    <property type="evidence" value="ECO:0007669"/>
    <property type="project" value="TreeGrafter"/>
</dbReference>
<dbReference type="EMBL" id="JACGCI010000104">
    <property type="protein sequence ID" value="KAF6745585.1"/>
    <property type="molecule type" value="Genomic_DNA"/>
</dbReference>
<dbReference type="PANTHER" id="PTHR10943">
    <property type="entry name" value="26S PROTEASOME NON-ATPASE REGULATORY SUBUNIT"/>
    <property type="match status" value="1"/>
</dbReference>
<feature type="compositionally biased region" description="Acidic residues" evidence="2">
    <location>
        <begin position="193"/>
        <end position="208"/>
    </location>
</feature>
<dbReference type="GO" id="GO:0043161">
    <property type="term" value="P:proteasome-mediated ubiquitin-dependent protein catabolic process"/>
    <property type="evidence" value="ECO:0007669"/>
    <property type="project" value="TreeGrafter"/>
</dbReference>
<evidence type="ECO:0000259" key="3">
    <source>
        <dbReference type="Pfam" id="PF17781"/>
    </source>
</evidence>
<feature type="region of interest" description="Disordered" evidence="2">
    <location>
        <begin position="175"/>
        <end position="227"/>
    </location>
</feature>
<dbReference type="InterPro" id="IPR040892">
    <property type="entry name" value="RPN1_N"/>
</dbReference>
<evidence type="ECO:0000313" key="4">
    <source>
        <dbReference type="EMBL" id="KAF6745585.1"/>
    </source>
</evidence>